<reference evidence="4 5" key="1">
    <citation type="submission" date="2022-03" db="EMBL/GenBank/DDBJ databases">
        <authorList>
            <person name="He Y."/>
        </authorList>
    </citation>
    <scope>NUCLEOTIDE SEQUENCE [LARGE SCALE GENOMIC DNA]</scope>
    <source>
        <strain evidence="4 5">TK19116</strain>
    </source>
</reference>
<name>A0ABT1MUI4_9RHOB</name>
<dbReference type="SUPFAM" id="SSF56349">
    <property type="entry name" value="DNA breaking-rejoining enzymes"/>
    <property type="match status" value="1"/>
</dbReference>
<dbReference type="EMBL" id="JAKZEU010000007">
    <property type="protein sequence ID" value="MCQ0971998.1"/>
    <property type="molecule type" value="Genomic_DNA"/>
</dbReference>
<evidence type="ECO:0000259" key="3">
    <source>
        <dbReference type="PROSITE" id="PS51898"/>
    </source>
</evidence>
<evidence type="ECO:0000256" key="1">
    <source>
        <dbReference type="ARBA" id="ARBA00023172"/>
    </source>
</evidence>
<dbReference type="RefSeq" id="WP_255331005.1">
    <property type="nucleotide sequence ID" value="NZ_JAKZEU010000007.1"/>
</dbReference>
<protein>
    <recommendedName>
        <fullName evidence="3">Tyr recombinase domain-containing protein</fullName>
    </recommendedName>
</protein>
<dbReference type="Pfam" id="PF20172">
    <property type="entry name" value="DUF6538"/>
    <property type="match status" value="1"/>
</dbReference>
<accession>A0ABT1MUI4</accession>
<feature type="compositionally biased region" description="Basic and acidic residues" evidence="2">
    <location>
        <begin position="469"/>
        <end position="483"/>
    </location>
</feature>
<dbReference type="InterPro" id="IPR011010">
    <property type="entry name" value="DNA_brk_join_enz"/>
</dbReference>
<dbReference type="PROSITE" id="PS51898">
    <property type="entry name" value="TYR_RECOMBINASE"/>
    <property type="match status" value="1"/>
</dbReference>
<dbReference type="InterPro" id="IPR002104">
    <property type="entry name" value="Integrase_catalytic"/>
</dbReference>
<organism evidence="4 5">
    <name type="scientific">Paracoccus albicereus</name>
    <dbReference type="NCBI Taxonomy" id="2922394"/>
    <lineage>
        <taxon>Bacteria</taxon>
        <taxon>Pseudomonadati</taxon>
        <taxon>Pseudomonadota</taxon>
        <taxon>Alphaproteobacteria</taxon>
        <taxon>Rhodobacterales</taxon>
        <taxon>Paracoccaceae</taxon>
        <taxon>Paracoccus</taxon>
    </lineage>
</organism>
<keyword evidence="1" id="KW-0233">DNA recombination</keyword>
<feature type="domain" description="Tyr recombinase" evidence="3">
    <location>
        <begin position="259"/>
        <end position="439"/>
    </location>
</feature>
<evidence type="ECO:0000313" key="4">
    <source>
        <dbReference type="EMBL" id="MCQ0971998.1"/>
    </source>
</evidence>
<dbReference type="InterPro" id="IPR046668">
    <property type="entry name" value="DUF6538"/>
</dbReference>
<dbReference type="Gene3D" id="1.10.443.10">
    <property type="entry name" value="Intergrase catalytic core"/>
    <property type="match status" value="1"/>
</dbReference>
<evidence type="ECO:0000256" key="2">
    <source>
        <dbReference type="SAM" id="MobiDB-lite"/>
    </source>
</evidence>
<keyword evidence="5" id="KW-1185">Reference proteome</keyword>
<sequence length="483" mass="53646">MPGIILRGQTWHFRWVVPEEFRAVAGKREIHKSLRTDSRAEALVRARDYESELCGRFEAALAGSPTVKDGLEAFNKAIRIARGLGVPYRFAKDLAGGRVEDILSRVETAQAISPDASNPGAVAAVLGGVEEPGLRLSQLADHVDEIATDENRFKNATQLRKWRNGNKRTLTQAIEAIGDDVLVRDFTAEHAMKHLLWLEKRVARGEISAESVKKELTYASGCFKRYYRAAGMAHPPRPYAGLSVSKGTARLAHKPRDARRKREFSVDWIRETLLAPGTFDGLNPEARDILLICVETGCRQSEIYNTPLADIHIDGPHPYLELRPAVGLRELKNGASERKVPLVGVALSAMERVVGRGGFRTYAGKDTWSSAVNKYLRERGVMPEGHTIGGLRHAWEGRMRRAGIAIDERGIMMGHSVSLIRDREEYGDVTLAERHELAQRIALDVADPLGDLGDRVIAAPRKRRKSSRKIQDKDGERGARPSL</sequence>
<dbReference type="Proteomes" id="UP001203945">
    <property type="component" value="Unassembled WGS sequence"/>
</dbReference>
<feature type="region of interest" description="Disordered" evidence="2">
    <location>
        <begin position="456"/>
        <end position="483"/>
    </location>
</feature>
<proteinExistence type="predicted"/>
<gene>
    <name evidence="4" type="ORF">MLD63_16365</name>
</gene>
<dbReference type="InterPro" id="IPR013762">
    <property type="entry name" value="Integrase-like_cat_sf"/>
</dbReference>
<comment type="caution">
    <text evidence="4">The sequence shown here is derived from an EMBL/GenBank/DDBJ whole genome shotgun (WGS) entry which is preliminary data.</text>
</comment>
<evidence type="ECO:0000313" key="5">
    <source>
        <dbReference type="Proteomes" id="UP001203945"/>
    </source>
</evidence>